<accession>A0ABU3E4Q2</accession>
<evidence type="ECO:0000313" key="2">
    <source>
        <dbReference type="Proteomes" id="UP001261624"/>
    </source>
</evidence>
<dbReference type="Pfam" id="PF14054">
    <property type="entry name" value="DUF4249"/>
    <property type="match status" value="1"/>
</dbReference>
<comment type="caution">
    <text evidence="1">The sequence shown here is derived from an EMBL/GenBank/DDBJ whole genome shotgun (WGS) entry which is preliminary data.</text>
</comment>
<protein>
    <submittedName>
        <fullName evidence="1">DUF4249 domain-containing protein</fullName>
    </submittedName>
</protein>
<sequence>MEIKEGKFESALVVESTMTDELITQKVKISKAYPLSEEGPLTEVGATVEVTDNEGNTYSFTEEGNGVYLSTAPFAVAPGITYQLEINTSNGNSYNSAPVVLPHSSVPIADVYPTQTNYQGGNGIGLIVDIGSGEETNYFKYEYEETYKIVSRFPKNRELVVNDEGDPELVLKNYEDETCFKTVASNNIILRNTSNISSNSQDGFLIRFLASDDPILAYRYSILVKQYSLSPEAYTFYETLQNLSESENVFSQVQPGVLKGNIHAAEEDETVIGYFSVASVSEKRTFFSYSDYYDPSTGRPVLRSYCPTLSPNGQELIDLIQLGNYRFYSYDPLQGYTLMWADCIDCRTLGTNVVPEFWIE</sequence>
<gene>
    <name evidence="1" type="ORF">RM549_14300</name>
</gene>
<dbReference type="Proteomes" id="UP001261624">
    <property type="component" value="Unassembled WGS sequence"/>
</dbReference>
<dbReference type="EMBL" id="JAVRHM010000017">
    <property type="protein sequence ID" value="MDT0690964.1"/>
    <property type="molecule type" value="Genomic_DNA"/>
</dbReference>
<dbReference type="InterPro" id="IPR025345">
    <property type="entry name" value="DUF4249"/>
</dbReference>
<proteinExistence type="predicted"/>
<evidence type="ECO:0000313" key="1">
    <source>
        <dbReference type="EMBL" id="MDT0690964.1"/>
    </source>
</evidence>
<dbReference type="RefSeq" id="WP_311686006.1">
    <property type="nucleotide sequence ID" value="NZ_JAVRHM010000017.1"/>
</dbReference>
<reference evidence="1 2" key="1">
    <citation type="submission" date="2023-09" db="EMBL/GenBank/DDBJ databases">
        <authorList>
            <person name="Rey-Velasco X."/>
        </authorList>
    </citation>
    <scope>NUCLEOTIDE SEQUENCE [LARGE SCALE GENOMIC DNA]</scope>
    <source>
        <strain evidence="1 2">F188</strain>
    </source>
</reference>
<organism evidence="1 2">
    <name type="scientific">Autumnicola patrickiae</name>
    <dbReference type="NCBI Taxonomy" id="3075591"/>
    <lineage>
        <taxon>Bacteria</taxon>
        <taxon>Pseudomonadati</taxon>
        <taxon>Bacteroidota</taxon>
        <taxon>Flavobacteriia</taxon>
        <taxon>Flavobacteriales</taxon>
        <taxon>Flavobacteriaceae</taxon>
        <taxon>Autumnicola</taxon>
    </lineage>
</organism>
<keyword evidence="2" id="KW-1185">Reference proteome</keyword>
<name>A0ABU3E4Q2_9FLAO</name>